<reference evidence="4 5" key="1">
    <citation type="submission" date="2016-06" db="EMBL/GenBank/DDBJ databases">
        <title>Domibacillus iocasae genome sequencing.</title>
        <authorList>
            <person name="Verma A."/>
            <person name="Pal Y."/>
            <person name="Ojha A.K."/>
            <person name="Krishnamurthi S."/>
        </authorList>
    </citation>
    <scope>NUCLEOTIDE SEQUENCE [LARGE SCALE GENOMIC DNA]</scope>
    <source>
        <strain evidence="4 5">DSM 29979</strain>
    </source>
</reference>
<evidence type="ECO:0000313" key="5">
    <source>
        <dbReference type="Proteomes" id="UP000095658"/>
    </source>
</evidence>
<dbReference type="InterPro" id="IPR048402">
    <property type="entry name" value="YpeB_N"/>
</dbReference>
<dbReference type="InterPro" id="IPR014239">
    <property type="entry name" value="YpeB_PepSY1-2"/>
</dbReference>
<feature type="domain" description="Sporulation protein YpeB PepSY1 and PepSY2" evidence="2">
    <location>
        <begin position="180"/>
        <end position="370"/>
    </location>
</feature>
<protein>
    <submittedName>
        <fullName evidence="4">Germination protein YpeB</fullName>
    </submittedName>
</protein>
<dbReference type="Pfam" id="PF14620">
    <property type="entry name" value="YPEB_PepSY1-2"/>
    <property type="match status" value="1"/>
</dbReference>
<dbReference type="Proteomes" id="UP000095658">
    <property type="component" value="Unassembled WGS sequence"/>
</dbReference>
<dbReference type="STRING" id="1714016.BA724_09345"/>
<dbReference type="NCBIfam" id="TIGR02889">
    <property type="entry name" value="spore_YpeB"/>
    <property type="match status" value="1"/>
</dbReference>
<sequence>MRTFLTAAMAVLLVVTAVWGFSQYQQKQAMMIEAENGYQQAFHELVYQVDVIHDRTGEALAMNSKANLTPALTDVWRLTSEANNAISRLPLGFMPFSKTEEFLGASGDFTYKTAVRDLDTEPLSDKEYEHLESLYKQATDIQKELRTVQMSVLDQNLRWTDVAHAAADGEEPKDNSVIDGFNNLEKKSSEFSETDTFQATQVEKSVSDDALKKLTGPAITKKEAAEKAKDYFQVDAEVTSVESSLKGAAVPFYNVSVTGQNGEEATMDITKKGGYPLTFTVNTTPGKSRISLHAASEKAAAFLKKHGFEGMVETNSAQYDHTGVFTFTKKIDDTLIYPESVTVKTALDTGTVTGLEAQNYWKNKKDRKIPEPALTEEQAKKELHPKLTIMETRKAIVTNNEMKDVACYEFLAENGTASYRVFINAENGNEERIEKLSEAEAGYGA</sequence>
<evidence type="ECO:0000259" key="2">
    <source>
        <dbReference type="Pfam" id="PF14620"/>
    </source>
</evidence>
<feature type="domain" description="Sporulation protein YpeB N-terminal" evidence="3">
    <location>
        <begin position="26"/>
        <end position="161"/>
    </location>
</feature>
<dbReference type="InterPro" id="IPR025711">
    <property type="entry name" value="PepSY"/>
</dbReference>
<dbReference type="AlphaFoldDB" id="A0A1E7DN21"/>
<dbReference type="RefSeq" id="WP_069939066.1">
    <property type="nucleotide sequence ID" value="NZ_MAMP01000022.1"/>
</dbReference>
<proteinExistence type="predicted"/>
<evidence type="ECO:0000313" key="4">
    <source>
        <dbReference type="EMBL" id="OES44472.1"/>
    </source>
</evidence>
<organism evidence="4 5">
    <name type="scientific">Domibacillus iocasae</name>
    <dbReference type="NCBI Taxonomy" id="1714016"/>
    <lineage>
        <taxon>Bacteria</taxon>
        <taxon>Bacillati</taxon>
        <taxon>Bacillota</taxon>
        <taxon>Bacilli</taxon>
        <taxon>Bacillales</taxon>
        <taxon>Bacillaceae</taxon>
        <taxon>Domibacillus</taxon>
    </lineage>
</organism>
<name>A0A1E7DN21_9BACI</name>
<feature type="domain" description="PepSY" evidence="1">
    <location>
        <begin position="374"/>
        <end position="433"/>
    </location>
</feature>
<comment type="caution">
    <text evidence="4">The sequence shown here is derived from an EMBL/GenBank/DDBJ whole genome shotgun (WGS) entry which is preliminary data.</text>
</comment>
<dbReference type="Pfam" id="PF20769">
    <property type="entry name" value="YPEB_N"/>
    <property type="match status" value="1"/>
</dbReference>
<gene>
    <name evidence="4" type="ORF">BA724_09345</name>
</gene>
<evidence type="ECO:0000259" key="1">
    <source>
        <dbReference type="Pfam" id="PF03413"/>
    </source>
</evidence>
<dbReference type="GO" id="GO:0009847">
    <property type="term" value="P:spore germination"/>
    <property type="evidence" value="ECO:0007669"/>
    <property type="project" value="InterPro"/>
</dbReference>
<dbReference type="Pfam" id="PF03413">
    <property type="entry name" value="PepSY"/>
    <property type="match status" value="1"/>
</dbReference>
<dbReference type="EMBL" id="MAMP01000022">
    <property type="protein sequence ID" value="OES44472.1"/>
    <property type="molecule type" value="Genomic_DNA"/>
</dbReference>
<dbReference type="OrthoDB" id="2372097at2"/>
<keyword evidence="5" id="KW-1185">Reference proteome</keyword>
<accession>A0A1E7DN21</accession>
<evidence type="ECO:0000259" key="3">
    <source>
        <dbReference type="Pfam" id="PF20769"/>
    </source>
</evidence>